<dbReference type="AlphaFoldDB" id="A0A8J2YQT6"/>
<evidence type="ECO:0000313" key="2">
    <source>
        <dbReference type="EMBL" id="GGF06420.1"/>
    </source>
</evidence>
<comment type="cofactor">
    <cofactor evidence="1">
        <name>Mn(2+)</name>
        <dbReference type="ChEBI" id="CHEBI:29035"/>
    </cofactor>
    <cofactor evidence="1">
        <name>Fe(2+)</name>
        <dbReference type="ChEBI" id="CHEBI:29033"/>
    </cofactor>
    <text evidence="1">Binds 1 Mn(2+) or Fe(2+) ion per subunit.</text>
</comment>
<keyword evidence="1" id="KW-0408">Iron</keyword>
<evidence type="ECO:0008006" key="4">
    <source>
        <dbReference type="Google" id="ProtNLM"/>
    </source>
</evidence>
<keyword evidence="3" id="KW-1185">Reference proteome</keyword>
<reference evidence="2" key="1">
    <citation type="journal article" date="2014" name="Int. J. Syst. Evol. Microbiol.">
        <title>Complete genome sequence of Corynebacterium casei LMG S-19264T (=DSM 44701T), isolated from a smear-ripened cheese.</title>
        <authorList>
            <consortium name="US DOE Joint Genome Institute (JGI-PGF)"/>
            <person name="Walter F."/>
            <person name="Albersmeier A."/>
            <person name="Kalinowski J."/>
            <person name="Ruckert C."/>
        </authorList>
    </citation>
    <scope>NUCLEOTIDE SEQUENCE</scope>
    <source>
        <strain evidence="2">CGMCC 1.15725</strain>
    </source>
</reference>
<dbReference type="GO" id="GO:0046872">
    <property type="term" value="F:metal ion binding"/>
    <property type="evidence" value="ECO:0007669"/>
    <property type="project" value="UniProtKB-KW"/>
</dbReference>
<reference evidence="2" key="2">
    <citation type="submission" date="2020-09" db="EMBL/GenBank/DDBJ databases">
        <authorList>
            <person name="Sun Q."/>
            <person name="Zhou Y."/>
        </authorList>
    </citation>
    <scope>NUCLEOTIDE SEQUENCE</scope>
    <source>
        <strain evidence="2">CGMCC 1.15725</strain>
    </source>
</reference>
<dbReference type="InterPro" id="IPR036390">
    <property type="entry name" value="WH_DNA-bd_sf"/>
</dbReference>
<dbReference type="EMBL" id="BMJQ01000002">
    <property type="protein sequence ID" value="GGF06420.1"/>
    <property type="molecule type" value="Genomic_DNA"/>
</dbReference>
<name>A0A8J2YQT6_9PROT</name>
<dbReference type="InterPro" id="IPR002481">
    <property type="entry name" value="FUR"/>
</dbReference>
<dbReference type="Pfam" id="PF01475">
    <property type="entry name" value="FUR"/>
    <property type="match status" value="1"/>
</dbReference>
<sequence length="89" mass="9956">MKASGLRFAKATAYNTLHAFTNAGLLKSIVVGPSQVFFDTDTKHHHHIYYEESGELLSVPARQDGLVDLPENLVEIGPKRLDIVVRVRR</sequence>
<dbReference type="SUPFAM" id="SSF46785">
    <property type="entry name" value="Winged helix' DNA-binding domain"/>
    <property type="match status" value="1"/>
</dbReference>
<evidence type="ECO:0000313" key="3">
    <source>
        <dbReference type="Proteomes" id="UP000646365"/>
    </source>
</evidence>
<feature type="binding site" evidence="1">
    <location>
        <position position="44"/>
    </location>
    <ligand>
        <name>Fe cation</name>
        <dbReference type="ChEBI" id="CHEBI:24875"/>
    </ligand>
</feature>
<protein>
    <recommendedName>
        <fullName evidence="4">Ferric uptake regulation protein</fullName>
    </recommendedName>
</protein>
<dbReference type="Gene3D" id="1.10.10.10">
    <property type="entry name" value="Winged helix-like DNA-binding domain superfamily/Winged helix DNA-binding domain"/>
    <property type="match status" value="1"/>
</dbReference>
<accession>A0A8J2YQT6</accession>
<proteinExistence type="predicted"/>
<evidence type="ECO:0000256" key="1">
    <source>
        <dbReference type="PIRSR" id="PIRSR602481-2"/>
    </source>
</evidence>
<gene>
    <name evidence="2" type="ORF">GCM10011611_09930</name>
</gene>
<dbReference type="InterPro" id="IPR036388">
    <property type="entry name" value="WH-like_DNA-bd_sf"/>
</dbReference>
<comment type="caution">
    <text evidence="2">The sequence shown here is derived from an EMBL/GenBank/DDBJ whole genome shotgun (WGS) entry which is preliminary data.</text>
</comment>
<dbReference type="Proteomes" id="UP000646365">
    <property type="component" value="Unassembled WGS sequence"/>
</dbReference>
<keyword evidence="1" id="KW-0479">Metal-binding</keyword>
<organism evidence="2 3">
    <name type="scientific">Aliidongia dinghuensis</name>
    <dbReference type="NCBI Taxonomy" id="1867774"/>
    <lineage>
        <taxon>Bacteria</taxon>
        <taxon>Pseudomonadati</taxon>
        <taxon>Pseudomonadota</taxon>
        <taxon>Alphaproteobacteria</taxon>
        <taxon>Rhodospirillales</taxon>
        <taxon>Dongiaceae</taxon>
        <taxon>Aliidongia</taxon>
    </lineage>
</organism>
<dbReference type="GO" id="GO:0003700">
    <property type="term" value="F:DNA-binding transcription factor activity"/>
    <property type="evidence" value="ECO:0007669"/>
    <property type="project" value="InterPro"/>
</dbReference>